<dbReference type="InterPro" id="IPR002686">
    <property type="entry name" value="Transposase_17"/>
</dbReference>
<reference evidence="2 3" key="1">
    <citation type="submission" date="2020-02" db="EMBL/GenBank/DDBJ databases">
        <authorList>
            <person name="Hogendoorn C."/>
        </authorList>
    </citation>
    <scope>NUCLEOTIDE SEQUENCE [LARGE SCALE GENOMIC DNA]</scope>
    <source>
        <strain evidence="2">R501</strain>
    </source>
</reference>
<sequence>MARQFQSNHNVVYSCQYHVVWCPKYRRRVLIDGVDVRLKTIIREVAAERRAEVIEMEVMPDHVHLLISVDPQFGIHRLVRLMKGRSSRLLRQEFPWLRSRLPTLWTNSYFVATVGGAPLAVIKQYIENQKRV</sequence>
<protein>
    <submittedName>
        <fullName evidence="2">Transposase</fullName>
    </submittedName>
</protein>
<dbReference type="GO" id="GO:0006313">
    <property type="term" value="P:DNA transposition"/>
    <property type="evidence" value="ECO:0007669"/>
    <property type="project" value="InterPro"/>
</dbReference>
<dbReference type="SUPFAM" id="SSF143422">
    <property type="entry name" value="Transposase IS200-like"/>
    <property type="match status" value="1"/>
</dbReference>
<organism evidence="2 3">
    <name type="scientific">Candidatus Hydrogenisulfobacillus filiaventi</name>
    <dbReference type="NCBI Taxonomy" id="2707344"/>
    <lineage>
        <taxon>Bacteria</taxon>
        <taxon>Bacillati</taxon>
        <taxon>Bacillota</taxon>
        <taxon>Clostridia</taxon>
        <taxon>Eubacteriales</taxon>
        <taxon>Clostridiales Family XVII. Incertae Sedis</taxon>
        <taxon>Candidatus Hydrogenisulfobacillus</taxon>
    </lineage>
</organism>
<dbReference type="PANTHER" id="PTHR33360:SF2">
    <property type="entry name" value="TRANSPOSASE FOR INSERTION SEQUENCE ELEMENT IS200"/>
    <property type="match status" value="1"/>
</dbReference>
<gene>
    <name evidence="2" type="ORF">R50_1990</name>
</gene>
<dbReference type="Pfam" id="PF01797">
    <property type="entry name" value="Y1_Tnp"/>
    <property type="match status" value="1"/>
</dbReference>
<dbReference type="AlphaFoldDB" id="A0A6F8ZHL8"/>
<evidence type="ECO:0000313" key="2">
    <source>
        <dbReference type="EMBL" id="CAB1129487.1"/>
    </source>
</evidence>
<evidence type="ECO:0000313" key="3">
    <source>
        <dbReference type="Proteomes" id="UP000503399"/>
    </source>
</evidence>
<dbReference type="SMART" id="SM01321">
    <property type="entry name" value="Y1_Tnp"/>
    <property type="match status" value="1"/>
</dbReference>
<evidence type="ECO:0000259" key="1">
    <source>
        <dbReference type="SMART" id="SM01321"/>
    </source>
</evidence>
<dbReference type="EMBL" id="LR778114">
    <property type="protein sequence ID" value="CAB1129487.1"/>
    <property type="molecule type" value="Genomic_DNA"/>
</dbReference>
<dbReference type="KEGG" id="hfv:R50_1990"/>
<name>A0A6F8ZHL8_9FIRM</name>
<dbReference type="PROSITE" id="PS51257">
    <property type="entry name" value="PROKAR_LIPOPROTEIN"/>
    <property type="match status" value="1"/>
</dbReference>
<dbReference type="GO" id="GO:0003677">
    <property type="term" value="F:DNA binding"/>
    <property type="evidence" value="ECO:0007669"/>
    <property type="project" value="InterPro"/>
</dbReference>
<dbReference type="Gene3D" id="3.30.70.1290">
    <property type="entry name" value="Transposase IS200-like"/>
    <property type="match status" value="1"/>
</dbReference>
<feature type="domain" description="Transposase IS200-like" evidence="1">
    <location>
        <begin position="12"/>
        <end position="129"/>
    </location>
</feature>
<dbReference type="PANTHER" id="PTHR33360">
    <property type="entry name" value="TRANSPOSASE FOR INSERTION SEQUENCE ELEMENT IS200"/>
    <property type="match status" value="1"/>
</dbReference>
<accession>A0A6F8ZHL8</accession>
<dbReference type="GO" id="GO:0004803">
    <property type="term" value="F:transposase activity"/>
    <property type="evidence" value="ECO:0007669"/>
    <property type="project" value="InterPro"/>
</dbReference>
<keyword evidence="3" id="KW-1185">Reference proteome</keyword>
<dbReference type="Proteomes" id="UP000503399">
    <property type="component" value="Chromosome"/>
</dbReference>
<dbReference type="NCBIfam" id="NF033573">
    <property type="entry name" value="transpos_IS200"/>
    <property type="match status" value="1"/>
</dbReference>
<dbReference type="InterPro" id="IPR036515">
    <property type="entry name" value="Transposase_17_sf"/>
</dbReference>
<proteinExistence type="predicted"/>